<dbReference type="Gene3D" id="3.40.50.2300">
    <property type="match status" value="1"/>
</dbReference>
<evidence type="ECO:0000256" key="3">
    <source>
        <dbReference type="SAM" id="MobiDB-lite"/>
    </source>
</evidence>
<dbReference type="GO" id="GO:0000160">
    <property type="term" value="P:phosphorelay signal transduction system"/>
    <property type="evidence" value="ECO:0007669"/>
    <property type="project" value="InterPro"/>
</dbReference>
<dbReference type="PANTHER" id="PTHR43156">
    <property type="entry name" value="STAGE II SPORULATION PROTEIN E-RELATED"/>
    <property type="match status" value="1"/>
</dbReference>
<evidence type="ECO:0000256" key="2">
    <source>
        <dbReference type="PROSITE-ProRule" id="PRU00169"/>
    </source>
</evidence>
<name>A0AAD0RT45_9NEIS</name>
<accession>A0AAD0RT45</accession>
<dbReference type="Gene3D" id="3.60.40.10">
    <property type="entry name" value="PPM-type phosphatase domain"/>
    <property type="match status" value="1"/>
</dbReference>
<keyword evidence="1" id="KW-0378">Hydrolase</keyword>
<dbReference type="EMBL" id="CP031968">
    <property type="protein sequence ID" value="AXT46561.1"/>
    <property type="molecule type" value="Genomic_DNA"/>
</dbReference>
<dbReference type="InterPro" id="IPR011006">
    <property type="entry name" value="CheY-like_superfamily"/>
</dbReference>
<protein>
    <submittedName>
        <fullName evidence="5">Fused response regulator/phosphatase</fullName>
    </submittedName>
</protein>
<sequence>MHQPKILLVDDSATNSLMVRTFVEDLGYQCDLACNGREAVSICKEVDYDLILMDIIMPVMNGLQATMELRTLFGEHWVPIIFLTGLSQQKDLIEGLKAGGDDYLTKPVSPDLLTAKIQVFLRIAQMQRQINQDAVRLERYFLNNEREQSYALELIERLNRQQLELPSHVWRHLRPASQFNGDLVCYARSGGREYLMLADCTGHGLTAAISAIPAVECFYDLAQEQAALGDIAAAINDKLHRLLPFGRFVAGIIISIDAAAQCLQVWNGGIPCALMFDPQGRKIKQFRSEHPPLGILAARQFDRSLETSVLRPEHALVVCSDGITEAQADNGRMFGLDGVIKAVQAGWPGRVGNTVLQALQRHRQNEAMLDDASLLVVRSPAHASKPEGDSGHEAKDRSRWHDA</sequence>
<dbReference type="GeneID" id="58559828"/>
<dbReference type="RefSeq" id="WP_019102319.1">
    <property type="nucleotide sequence ID" value="NZ_CP031968.1"/>
</dbReference>
<dbReference type="SMART" id="SM00331">
    <property type="entry name" value="PP2C_SIG"/>
    <property type="match status" value="1"/>
</dbReference>
<dbReference type="AlphaFoldDB" id="A0AAD0RT45"/>
<dbReference type="CDD" id="cd17546">
    <property type="entry name" value="REC_hyHK_CKI1_RcsC-like"/>
    <property type="match status" value="1"/>
</dbReference>
<dbReference type="InterPro" id="IPR052016">
    <property type="entry name" value="Bact_Sigma-Reg"/>
</dbReference>
<evidence type="ECO:0000313" key="6">
    <source>
        <dbReference type="Proteomes" id="UP000259465"/>
    </source>
</evidence>
<gene>
    <name evidence="5" type="ORF">D1345_10345</name>
</gene>
<dbReference type="PROSITE" id="PS50110">
    <property type="entry name" value="RESPONSE_REGULATORY"/>
    <property type="match status" value="1"/>
</dbReference>
<evidence type="ECO:0000313" key="5">
    <source>
        <dbReference type="EMBL" id="AXT46561.1"/>
    </source>
</evidence>
<dbReference type="SUPFAM" id="SSF52172">
    <property type="entry name" value="CheY-like"/>
    <property type="match status" value="1"/>
</dbReference>
<dbReference type="Proteomes" id="UP000259465">
    <property type="component" value="Chromosome"/>
</dbReference>
<feature type="modified residue" description="4-aspartylphosphate" evidence="2">
    <location>
        <position position="54"/>
    </location>
</feature>
<feature type="region of interest" description="Disordered" evidence="3">
    <location>
        <begin position="381"/>
        <end position="403"/>
    </location>
</feature>
<reference evidence="5 6" key="1">
    <citation type="submission" date="2018-08" db="EMBL/GenBank/DDBJ databases">
        <title>Complete genome sequence of JP2-74.</title>
        <authorList>
            <person name="Wu L."/>
        </authorList>
    </citation>
    <scope>NUCLEOTIDE SEQUENCE [LARGE SCALE GENOMIC DNA]</scope>
    <source>
        <strain evidence="5 6">JP2-74</strain>
    </source>
</reference>
<organism evidence="5 6">
    <name type="scientific">Chromobacterium rhizoryzae</name>
    <dbReference type="NCBI Taxonomy" id="1778675"/>
    <lineage>
        <taxon>Bacteria</taxon>
        <taxon>Pseudomonadati</taxon>
        <taxon>Pseudomonadota</taxon>
        <taxon>Betaproteobacteria</taxon>
        <taxon>Neisseriales</taxon>
        <taxon>Chromobacteriaceae</taxon>
        <taxon>Chromobacterium</taxon>
    </lineage>
</organism>
<dbReference type="Pfam" id="PF07228">
    <property type="entry name" value="SpoIIE"/>
    <property type="match status" value="1"/>
</dbReference>
<dbReference type="SUPFAM" id="SSF81606">
    <property type="entry name" value="PP2C-like"/>
    <property type="match status" value="1"/>
</dbReference>
<keyword evidence="2" id="KW-0597">Phosphoprotein</keyword>
<evidence type="ECO:0000259" key="4">
    <source>
        <dbReference type="PROSITE" id="PS50110"/>
    </source>
</evidence>
<dbReference type="SMART" id="SM00448">
    <property type="entry name" value="REC"/>
    <property type="match status" value="1"/>
</dbReference>
<dbReference type="GO" id="GO:0016791">
    <property type="term" value="F:phosphatase activity"/>
    <property type="evidence" value="ECO:0007669"/>
    <property type="project" value="TreeGrafter"/>
</dbReference>
<dbReference type="InterPro" id="IPR001932">
    <property type="entry name" value="PPM-type_phosphatase-like_dom"/>
</dbReference>
<dbReference type="InterPro" id="IPR001789">
    <property type="entry name" value="Sig_transdc_resp-reg_receiver"/>
</dbReference>
<evidence type="ECO:0000256" key="1">
    <source>
        <dbReference type="ARBA" id="ARBA00022801"/>
    </source>
</evidence>
<feature type="compositionally biased region" description="Basic and acidic residues" evidence="3">
    <location>
        <begin position="384"/>
        <end position="403"/>
    </location>
</feature>
<dbReference type="KEGG" id="crz:D1345_10345"/>
<keyword evidence="6" id="KW-1185">Reference proteome</keyword>
<proteinExistence type="predicted"/>
<dbReference type="PANTHER" id="PTHR43156:SF2">
    <property type="entry name" value="STAGE II SPORULATION PROTEIN E"/>
    <property type="match status" value="1"/>
</dbReference>
<dbReference type="InterPro" id="IPR036457">
    <property type="entry name" value="PPM-type-like_dom_sf"/>
</dbReference>
<feature type="domain" description="Response regulatory" evidence="4">
    <location>
        <begin position="5"/>
        <end position="121"/>
    </location>
</feature>
<dbReference type="Pfam" id="PF00072">
    <property type="entry name" value="Response_reg"/>
    <property type="match status" value="1"/>
</dbReference>